<dbReference type="EMBL" id="KN714682">
    <property type="protein sequence ID" value="KUI55642.1"/>
    <property type="molecule type" value="Genomic_DNA"/>
</dbReference>
<dbReference type="InterPro" id="IPR045967">
    <property type="entry name" value="HAM1-like_N"/>
</dbReference>
<sequence>MESLIEVLSVFCWCLPCFTPPGDDYGDRDPLLPQYREDTVLQRELHQKLHTYQMLRAMSQGFMPSNEQVIVNLRTLLAADVLNPEDQDLSDSGRALVHYTKVWLKQFMDLLQHKNGHDQIQDFIWYLTKARVSIDMEDIANRTAKAKSKAQTAVAYKSLQTVGSLLLTNSDFRIFLSDLSTIGREVFRDTAFTLSDVSRQAGQRLEPSKEEQQTLKEPGADGGPAPSSEELQGDVTEVAKVVAEGAAEVAQEAEHSLVDKIMGDEKSTLLYRLKQAVTKLRGRTDYTDSVSTLAKLLQRYAFVYSHFLQETAATAERDVETNPETEKAVRNFWTFVKSFGDAQEWHELEQRFNQVIEHGKSDPQFDQLVRQSGNALQEMLTDPGFFEHAEERFQDLRAQSRQLSSDSSLREDVDGLLAKLQSTFLSVLRDTDVAQLIRTSTYIAKILSPAHHYTNTDLVTDAINVFVPMVIQGIQYVPIPRLEVSTPEVDLLLENIILEPGVTINNTSFLPYKLRVETRNNFEIWKARTRTASSIESLMTIKIDGMSIRAQEVGFWLRAHSGLLQLADEGIASFEVDEKGIDIEIDIEIGKERLENILSLRDVRVHIHKLDYQLRKSKFAFAASIFKPVILPIIRSAIQTQMSTAIGDLMHAANRELLFARERLRATRIADPQDLWTFIKAVAARLVPEEDPDLYTRVGVGEPGQGVFKGVYAPGSVVKVWNEEAAQAKQRIREGEAEGWRNSIFDVLTTHV</sequence>
<protein>
    <recommendedName>
        <fullName evidence="3">HAM1-like N-terminal domain-containing protein</fullName>
    </recommendedName>
</protein>
<evidence type="ECO:0000313" key="5">
    <source>
        <dbReference type="Proteomes" id="UP000078576"/>
    </source>
</evidence>
<accession>A0A194UV97</accession>
<dbReference type="Gene3D" id="3.15.10.10">
    <property type="entry name" value="Bactericidal permeability-increasing protein, domain 1"/>
    <property type="match status" value="1"/>
</dbReference>
<organism evidence="4 5">
    <name type="scientific">Cytospora mali</name>
    <name type="common">Apple Valsa canker fungus</name>
    <name type="synonym">Valsa mali</name>
    <dbReference type="NCBI Taxonomy" id="578113"/>
    <lineage>
        <taxon>Eukaryota</taxon>
        <taxon>Fungi</taxon>
        <taxon>Dikarya</taxon>
        <taxon>Ascomycota</taxon>
        <taxon>Pezizomycotina</taxon>
        <taxon>Sordariomycetes</taxon>
        <taxon>Sordariomycetidae</taxon>
        <taxon>Diaporthales</taxon>
        <taxon>Cytosporaceae</taxon>
        <taxon>Cytospora</taxon>
    </lineage>
</organism>
<dbReference type="SUPFAM" id="SSF55394">
    <property type="entry name" value="Bactericidal permeability-increasing protein, BPI"/>
    <property type="match status" value="1"/>
</dbReference>
<feature type="signal peptide" evidence="2">
    <location>
        <begin position="1"/>
        <end position="19"/>
    </location>
</feature>
<feature type="region of interest" description="Disordered" evidence="1">
    <location>
        <begin position="198"/>
        <end position="232"/>
    </location>
</feature>
<proteinExistence type="predicted"/>
<feature type="chain" id="PRO_5008265883" description="HAM1-like N-terminal domain-containing protein" evidence="2">
    <location>
        <begin position="20"/>
        <end position="752"/>
    </location>
</feature>
<evidence type="ECO:0000256" key="1">
    <source>
        <dbReference type="SAM" id="MobiDB-lite"/>
    </source>
</evidence>
<gene>
    <name evidence="4" type="ORF">VP1G_03007</name>
</gene>
<dbReference type="PANTHER" id="PTHR31138:SF4">
    <property type="entry name" value="DUF5923 DOMAIN-CONTAINING PROTEIN"/>
    <property type="match status" value="1"/>
</dbReference>
<evidence type="ECO:0000313" key="4">
    <source>
        <dbReference type="EMBL" id="KUI55642.1"/>
    </source>
</evidence>
<evidence type="ECO:0000259" key="3">
    <source>
        <dbReference type="Pfam" id="PF19343"/>
    </source>
</evidence>
<dbReference type="OrthoDB" id="5407957at2759"/>
<dbReference type="Proteomes" id="UP000078576">
    <property type="component" value="Unassembled WGS sequence"/>
</dbReference>
<dbReference type="GO" id="GO:0008289">
    <property type="term" value="F:lipid binding"/>
    <property type="evidence" value="ECO:0007669"/>
    <property type="project" value="InterPro"/>
</dbReference>
<dbReference type="AlphaFoldDB" id="A0A194UV97"/>
<dbReference type="STRING" id="694573.A0A194UV97"/>
<reference evidence="5" key="1">
    <citation type="submission" date="2014-12" db="EMBL/GenBank/DDBJ databases">
        <title>Genome Sequence of Valsa Canker Pathogens Uncovers a Specific Adaption of Colonization on Woody Bark.</title>
        <authorList>
            <person name="Yin Z."/>
            <person name="Liu H."/>
            <person name="Gao X."/>
            <person name="Li Z."/>
            <person name="Song N."/>
            <person name="Ke X."/>
            <person name="Dai Q."/>
            <person name="Wu Y."/>
            <person name="Sun Y."/>
            <person name="Xu J.-R."/>
            <person name="Kang Z.K."/>
            <person name="Wang L."/>
            <person name="Huang L."/>
        </authorList>
    </citation>
    <scope>NUCLEOTIDE SEQUENCE [LARGE SCALE GENOMIC DNA]</scope>
    <source>
        <strain evidence="5">SXYL134</strain>
    </source>
</reference>
<feature type="domain" description="HAM1-like N-terminal" evidence="3">
    <location>
        <begin position="42"/>
        <end position="217"/>
    </location>
</feature>
<dbReference type="InterPro" id="IPR017943">
    <property type="entry name" value="Bactericidal_perm-incr_a/b_dom"/>
</dbReference>
<evidence type="ECO:0000256" key="2">
    <source>
        <dbReference type="SAM" id="SignalP"/>
    </source>
</evidence>
<keyword evidence="2" id="KW-0732">Signal</keyword>
<dbReference type="PANTHER" id="PTHR31138">
    <property type="entry name" value="CHROMOSOME 19, WHOLE GENOME SHOTGUN SEQUENCE"/>
    <property type="match status" value="1"/>
</dbReference>
<keyword evidence="5" id="KW-1185">Reference proteome</keyword>
<feature type="domain" description="HAM1-like N-terminal" evidence="3">
    <location>
        <begin position="237"/>
        <end position="589"/>
    </location>
</feature>
<name>A0A194UV97_CYTMA</name>
<dbReference type="Pfam" id="PF19343">
    <property type="entry name" value="HAM1_N"/>
    <property type="match status" value="2"/>
</dbReference>